<dbReference type="SUPFAM" id="SSF54862">
    <property type="entry name" value="4Fe-4S ferredoxins"/>
    <property type="match status" value="1"/>
</dbReference>
<dbReference type="Proteomes" id="UP000284841">
    <property type="component" value="Unassembled WGS sequence"/>
</dbReference>
<keyword evidence="2" id="KW-0408">Iron</keyword>
<dbReference type="GO" id="GO:0051536">
    <property type="term" value="F:iron-sulfur cluster binding"/>
    <property type="evidence" value="ECO:0007669"/>
    <property type="project" value="UniProtKB-KW"/>
</dbReference>
<dbReference type="GeneID" id="83006089"/>
<dbReference type="EMBL" id="QRMS01000002">
    <property type="protein sequence ID" value="RHJ88217.1"/>
    <property type="molecule type" value="Genomic_DNA"/>
</dbReference>
<dbReference type="InterPro" id="IPR029039">
    <property type="entry name" value="Flavoprotein-like_sf"/>
</dbReference>
<dbReference type="SUPFAM" id="SSF52218">
    <property type="entry name" value="Flavoproteins"/>
    <property type="match status" value="1"/>
</dbReference>
<keyword evidence="6" id="KW-1185">Reference proteome</keyword>
<dbReference type="GO" id="GO:0046872">
    <property type="term" value="F:metal ion binding"/>
    <property type="evidence" value="ECO:0007669"/>
    <property type="project" value="UniProtKB-KW"/>
</dbReference>
<proteinExistence type="predicted"/>
<dbReference type="Gene3D" id="3.40.50.360">
    <property type="match status" value="1"/>
</dbReference>
<name>A0A415E3I9_9FIRM</name>
<organism evidence="5 6">
    <name type="scientific">Emergencia timonensis</name>
    <dbReference type="NCBI Taxonomy" id="1776384"/>
    <lineage>
        <taxon>Bacteria</taxon>
        <taxon>Bacillati</taxon>
        <taxon>Bacillota</taxon>
        <taxon>Clostridia</taxon>
        <taxon>Peptostreptococcales</taxon>
        <taxon>Anaerovoracaceae</taxon>
        <taxon>Emergencia</taxon>
    </lineage>
</organism>
<dbReference type="InterPro" id="IPR017896">
    <property type="entry name" value="4Fe4S_Fe-S-bd"/>
</dbReference>
<reference evidence="5 6" key="1">
    <citation type="submission" date="2018-08" db="EMBL/GenBank/DDBJ databases">
        <title>A genome reference for cultivated species of the human gut microbiota.</title>
        <authorList>
            <person name="Zou Y."/>
            <person name="Xue W."/>
            <person name="Luo G."/>
        </authorList>
    </citation>
    <scope>NUCLEOTIDE SEQUENCE [LARGE SCALE GENOMIC DNA]</scope>
    <source>
        <strain evidence="5 6">AM07-24</strain>
    </source>
</reference>
<dbReference type="OrthoDB" id="9813995at2"/>
<evidence type="ECO:0000313" key="5">
    <source>
        <dbReference type="EMBL" id="RHJ88217.1"/>
    </source>
</evidence>
<evidence type="ECO:0000256" key="2">
    <source>
        <dbReference type="ARBA" id="ARBA00023004"/>
    </source>
</evidence>
<comment type="caution">
    <text evidence="5">The sequence shown here is derived from an EMBL/GenBank/DDBJ whole genome shotgun (WGS) entry which is preliminary data.</text>
</comment>
<dbReference type="NCBIfam" id="NF038196">
    <property type="entry name" value="ferrodoxin_EFR1"/>
    <property type="match status" value="1"/>
</dbReference>
<evidence type="ECO:0000259" key="4">
    <source>
        <dbReference type="PROSITE" id="PS51379"/>
    </source>
</evidence>
<dbReference type="InterPro" id="IPR017900">
    <property type="entry name" value="4Fe4S_Fe_S_CS"/>
</dbReference>
<gene>
    <name evidence="5" type="ORF">DW099_07320</name>
</gene>
<dbReference type="Gene3D" id="3.30.70.20">
    <property type="match status" value="1"/>
</dbReference>
<dbReference type="InterPro" id="IPR047964">
    <property type="entry name" value="EFR1-like"/>
</dbReference>
<dbReference type="STRING" id="1776384.GCA_900086585_03801"/>
<evidence type="ECO:0000313" key="6">
    <source>
        <dbReference type="Proteomes" id="UP000284841"/>
    </source>
</evidence>
<keyword evidence="3" id="KW-0411">Iron-sulfur</keyword>
<sequence>MLFYFSGTGNSAYVAEKISQVTGETLCSINKKIKTGESAPETAAGERLVFVVPTYGWRIPRIVENWIRSSHFPGNRQAYFVMTCGSDIGSASKYLQKLCRAKGFDYRGCAEIVMPENYIALFTTPEREEALEIIKRAEPAIERAAWEIANGRILTEPVQTASGKIKSSLVNTIYYPTMIHAKKFYATDACISCGKCQKDCPLNNVSIVCGKPKWGKDCTHCMACICGCPAEAIEYGNHSKGLPRYQFPK</sequence>
<dbReference type="AlphaFoldDB" id="A0A415E3I9"/>
<protein>
    <submittedName>
        <fullName evidence="5">Flavodoxin</fullName>
    </submittedName>
</protein>
<evidence type="ECO:0000256" key="1">
    <source>
        <dbReference type="ARBA" id="ARBA00022723"/>
    </source>
</evidence>
<accession>A0A415E3I9</accession>
<keyword evidence="1" id="KW-0479">Metal-binding</keyword>
<dbReference type="RefSeq" id="WP_067541862.1">
    <property type="nucleotide sequence ID" value="NZ_AP025567.1"/>
</dbReference>
<feature type="domain" description="4Fe-4S ferredoxin-type" evidence="4">
    <location>
        <begin position="210"/>
        <end position="238"/>
    </location>
</feature>
<evidence type="ECO:0000256" key="3">
    <source>
        <dbReference type="ARBA" id="ARBA00023014"/>
    </source>
</evidence>
<dbReference type="PROSITE" id="PS00198">
    <property type="entry name" value="4FE4S_FER_1"/>
    <property type="match status" value="1"/>
</dbReference>
<dbReference type="PROSITE" id="PS51379">
    <property type="entry name" value="4FE4S_FER_2"/>
    <property type="match status" value="2"/>
</dbReference>
<feature type="domain" description="4Fe-4S ferredoxin-type" evidence="4">
    <location>
        <begin position="181"/>
        <end position="208"/>
    </location>
</feature>